<name>A0A5C4WWF5_9ACTN</name>
<protein>
    <submittedName>
        <fullName evidence="1">Uncharacterized protein</fullName>
    </submittedName>
</protein>
<proteinExistence type="predicted"/>
<dbReference type="Proteomes" id="UP000312512">
    <property type="component" value="Unassembled WGS sequence"/>
</dbReference>
<reference evidence="1 2" key="1">
    <citation type="submission" date="2019-10" db="EMBL/GenBank/DDBJ databases">
        <title>Nonomuraea sp. nov., isolated from Phyllanthus amarus.</title>
        <authorList>
            <person name="Klykleung N."/>
            <person name="Tanasupawat S."/>
        </authorList>
    </citation>
    <scope>NUCLEOTIDE SEQUENCE [LARGE SCALE GENOMIC DNA]</scope>
    <source>
        <strain evidence="1 2">PA1-10</strain>
    </source>
</reference>
<comment type="caution">
    <text evidence="1">The sequence shown here is derived from an EMBL/GenBank/DDBJ whole genome shotgun (WGS) entry which is preliminary data.</text>
</comment>
<organism evidence="1 2">
    <name type="scientific">Nonomuraea phyllanthi</name>
    <dbReference type="NCBI Taxonomy" id="2219224"/>
    <lineage>
        <taxon>Bacteria</taxon>
        <taxon>Bacillati</taxon>
        <taxon>Actinomycetota</taxon>
        <taxon>Actinomycetes</taxon>
        <taxon>Streptosporangiales</taxon>
        <taxon>Streptosporangiaceae</taxon>
        <taxon>Nonomuraea</taxon>
    </lineage>
</organism>
<evidence type="ECO:0000313" key="1">
    <source>
        <dbReference type="EMBL" id="KAB8197144.1"/>
    </source>
</evidence>
<sequence length="334" mass="35366">MTRTGTPGALVDSFGTGFLVTRVFRQGDDYLWVRTPGPRRGNRFTAIPEELRDPGLAAGGVALTPGTPVGDDRHYLVGARFSLALLMAAQPAGPHWTELAPLLRGVGELVRRVHDTVSPAPAAEPPRGAERLRRWMATGEGAAPAGDLHRLAVRKLGRERWDRVLGWCDGAVADGSRERVLLLGGVTLGGLVPARTAPPAGTPAAAGRLAAGEEPAAGGRLLVGEELAAGPPEYDLGWTLGELFEFGALHWKAADQGEPAAHCAAAARSLLDGYGREHLDLDLLGRVALLRVLTHAHDFAAYVAWTDQLHEYLDLAISMIDTDGTAALPHDTLA</sequence>
<evidence type="ECO:0000313" key="2">
    <source>
        <dbReference type="Proteomes" id="UP000312512"/>
    </source>
</evidence>
<dbReference type="AlphaFoldDB" id="A0A5C4WWF5"/>
<dbReference type="EMBL" id="VDLX02000001">
    <property type="protein sequence ID" value="KAB8197144.1"/>
    <property type="molecule type" value="Genomic_DNA"/>
</dbReference>
<dbReference type="RefSeq" id="WP_139627774.1">
    <property type="nucleotide sequence ID" value="NZ_VDLX02000001.1"/>
</dbReference>
<dbReference type="OrthoDB" id="3543178at2"/>
<keyword evidence="2" id="KW-1185">Reference proteome</keyword>
<accession>A0A5C4WWF5</accession>
<gene>
    <name evidence="1" type="ORF">FH608_000800</name>
</gene>